<proteinExistence type="predicted"/>
<organism evidence="1 2">
    <name type="scientific">Cupriavidus numazuensis</name>
    <dbReference type="NCBI Taxonomy" id="221992"/>
    <lineage>
        <taxon>Bacteria</taxon>
        <taxon>Pseudomonadati</taxon>
        <taxon>Pseudomonadota</taxon>
        <taxon>Betaproteobacteria</taxon>
        <taxon>Burkholderiales</taxon>
        <taxon>Burkholderiaceae</taxon>
        <taxon>Cupriavidus</taxon>
    </lineage>
</organism>
<evidence type="ECO:0000313" key="2">
    <source>
        <dbReference type="Proteomes" id="UP000672657"/>
    </source>
</evidence>
<sequence>MFARAHEQHWRQALLDFVHPLHDLLQPRTHSRPDRDAKFVEQPTQLVDQHGAYLDAQLTQGVQPEHALLGLGLRGHHRHVRLLCRRPDRLRIGRIRLVPLHERTHIAGMQQHRLMPQRSQLTGPPVCAATRLEHHAARLTPRQELDQFRATEAPVETLPRRLNPIELEDSLCNVQAISRSIHLGSLHPRGCRHFHFGTSMPFCDGGPAYSLTFPRSTTELPVPSA</sequence>
<reference evidence="1 2" key="1">
    <citation type="submission" date="2021-03" db="EMBL/GenBank/DDBJ databases">
        <authorList>
            <person name="Peeters C."/>
        </authorList>
    </citation>
    <scope>NUCLEOTIDE SEQUENCE [LARGE SCALE GENOMIC DNA]</scope>
    <source>
        <strain evidence="1 2">LMG 26411</strain>
    </source>
</reference>
<dbReference type="Proteomes" id="UP000672657">
    <property type="component" value="Unassembled WGS sequence"/>
</dbReference>
<comment type="caution">
    <text evidence="1">The sequence shown here is derived from an EMBL/GenBank/DDBJ whole genome shotgun (WGS) entry which is preliminary data.</text>
</comment>
<protein>
    <submittedName>
        <fullName evidence="1">Uncharacterized protein</fullName>
    </submittedName>
</protein>
<dbReference type="EMBL" id="CAJPVI010000012">
    <property type="protein sequence ID" value="CAG2142973.1"/>
    <property type="molecule type" value="Genomic_DNA"/>
</dbReference>
<name>A0ABN7PW14_9BURK</name>
<keyword evidence="2" id="KW-1185">Reference proteome</keyword>
<evidence type="ECO:0000313" key="1">
    <source>
        <dbReference type="EMBL" id="CAG2142973.1"/>
    </source>
</evidence>
<accession>A0ABN7PW14</accession>
<gene>
    <name evidence="1" type="ORF">LMG26411_02294</name>
</gene>